<proteinExistence type="predicted"/>
<protein>
    <submittedName>
        <fullName evidence="1">MafI family immunity protein</fullName>
    </submittedName>
</protein>
<keyword evidence="2" id="KW-1185">Reference proteome</keyword>
<dbReference type="EMBL" id="JAMQBH010000012">
    <property type="protein sequence ID" value="MCM2515938.1"/>
    <property type="molecule type" value="Genomic_DNA"/>
</dbReference>
<name>A0ABT0VX67_STRGI</name>
<evidence type="ECO:0000313" key="1">
    <source>
        <dbReference type="EMBL" id="MCM2515938.1"/>
    </source>
</evidence>
<organism evidence="1 2">
    <name type="scientific">Streptomyces griseoincarnatus</name>
    <dbReference type="NCBI Taxonomy" id="29305"/>
    <lineage>
        <taxon>Bacteria</taxon>
        <taxon>Bacillati</taxon>
        <taxon>Actinomycetota</taxon>
        <taxon>Actinomycetes</taxon>
        <taxon>Kitasatosporales</taxon>
        <taxon>Streptomycetaceae</taxon>
        <taxon>Streptomyces</taxon>
        <taxon>Streptomyces griseoincarnatus group</taxon>
    </lineage>
</organism>
<dbReference type="InterPro" id="IPR047880">
    <property type="entry name" value="MafI-like"/>
</dbReference>
<dbReference type="Proteomes" id="UP001523263">
    <property type="component" value="Unassembled WGS sequence"/>
</dbReference>
<accession>A0ABT0VX67</accession>
<dbReference type="NCBIfam" id="NF033691">
    <property type="entry name" value="immunity_MafI"/>
    <property type="match status" value="1"/>
</dbReference>
<dbReference type="RefSeq" id="WP_251099240.1">
    <property type="nucleotide sequence ID" value="NZ_JAMQBH010000012.1"/>
</dbReference>
<comment type="caution">
    <text evidence="1">The sequence shown here is derived from an EMBL/GenBank/DDBJ whole genome shotgun (WGS) entry which is preliminary data.</text>
</comment>
<sequence>MVQSYAAWEKRLRELVESLVGPDSEPVRGHVLDFLRAGEYGLAIETLADWIGDLEEPAVVAPADRARVLDLAADFPEETRIRVRRALADPAGG</sequence>
<evidence type="ECO:0000313" key="2">
    <source>
        <dbReference type="Proteomes" id="UP001523263"/>
    </source>
</evidence>
<gene>
    <name evidence="1" type="ORF">NC658_22205</name>
</gene>
<reference evidence="1 2" key="1">
    <citation type="submission" date="2022-06" db="EMBL/GenBank/DDBJ databases">
        <title>Whole genome sequence of Streptomyces griseoincarnatus RB7AG.</title>
        <authorList>
            <person name="Ray L."/>
            <person name="Behera S."/>
            <person name="Panda A.N."/>
        </authorList>
    </citation>
    <scope>NUCLEOTIDE SEQUENCE [LARGE SCALE GENOMIC DNA]</scope>
    <source>
        <strain evidence="1 2">RB7AG</strain>
    </source>
</reference>